<name>A0A1Y1I3R9_KLENI</name>
<organism evidence="3 4">
    <name type="scientific">Klebsormidium nitens</name>
    <name type="common">Green alga</name>
    <name type="synonym">Ulothrix nitens</name>
    <dbReference type="NCBI Taxonomy" id="105231"/>
    <lineage>
        <taxon>Eukaryota</taxon>
        <taxon>Viridiplantae</taxon>
        <taxon>Streptophyta</taxon>
        <taxon>Klebsormidiophyceae</taxon>
        <taxon>Klebsormidiales</taxon>
        <taxon>Klebsormidiaceae</taxon>
        <taxon>Klebsormidium</taxon>
    </lineage>
</organism>
<sequence>MAPLFRRSVLLRGVTFLLFLSSVVARSNPTLDRAPELDGALQSTLGNHLSHSRELLQEAGDPFPSVTALVYLVNDCASPIIVSFASNQSNGNFWRIVRPEMGDSLEPAPWQLDLAPGGTQNNLLLVNTSPKPTGVPRFGTIVAVFAEVDLPSFPPPNIDGFPFGFDGIAITSYSDSFINTLPGGPGFLTFTTRSATERPEQHFRDDHFVTALVYLENDCASPIIVSFASNQSNGNFWRIVRPEMGGESLEPAPWQLDLAPGGTQNNLLLVNTSPNPTGVPRFGTIVAVFAEVDLPSFPPPNIDGFPFGFDGIAITSYSDSFINTLPGGPGFLTFTARSATDDPSNIFVTITCGPPQAPGTTPPATPPVTTPPVTTPPVTTPPVTSTPVTTRPVTTPPVTTPPVTTPPVTTPPATTPPAAPFPSVTAVVYLENNCASPIIVSFASNQSNEKFWRLLGESLEPAPWQLDLAPGGTQNNLLLVNTSPNPTGVPRFGTIVAVFAEVDLPSLPPPNIDGFPFGFDGIAISSHSDSFINTLPGGPGFLTFTASSASDDASYLVVTITCGPPQAPGTTAPATTPPVTTPPVTTPPVTTPPATTAPAKTPPPPTPAPTPKRKVLPALRFRFLAVMPLDA</sequence>
<feature type="region of interest" description="Disordered" evidence="1">
    <location>
        <begin position="567"/>
        <end position="614"/>
    </location>
</feature>
<gene>
    <name evidence="3" type="ORF">KFL_001460110</name>
</gene>
<feature type="compositionally biased region" description="Pro residues" evidence="1">
    <location>
        <begin position="575"/>
        <end position="591"/>
    </location>
</feature>
<feature type="compositionally biased region" description="Low complexity" evidence="1">
    <location>
        <begin position="381"/>
        <end position="393"/>
    </location>
</feature>
<keyword evidence="4" id="KW-1185">Reference proteome</keyword>
<feature type="chain" id="PRO_5011987927" evidence="2">
    <location>
        <begin position="26"/>
        <end position="631"/>
    </location>
</feature>
<evidence type="ECO:0000256" key="1">
    <source>
        <dbReference type="SAM" id="MobiDB-lite"/>
    </source>
</evidence>
<evidence type="ECO:0000256" key="2">
    <source>
        <dbReference type="SAM" id="SignalP"/>
    </source>
</evidence>
<feature type="region of interest" description="Disordered" evidence="1">
    <location>
        <begin position="355"/>
        <end position="416"/>
    </location>
</feature>
<keyword evidence="2" id="KW-0732">Signal</keyword>
<feature type="compositionally biased region" description="Pro residues" evidence="1">
    <location>
        <begin position="600"/>
        <end position="610"/>
    </location>
</feature>
<evidence type="ECO:0000313" key="3">
    <source>
        <dbReference type="EMBL" id="GAQ83386.1"/>
    </source>
</evidence>
<accession>A0A1Y1I3R9</accession>
<reference evidence="3 4" key="1">
    <citation type="journal article" date="2014" name="Nat. Commun.">
        <title>Klebsormidium flaccidum genome reveals primary factors for plant terrestrial adaptation.</title>
        <authorList>
            <person name="Hori K."/>
            <person name="Maruyama F."/>
            <person name="Fujisawa T."/>
            <person name="Togashi T."/>
            <person name="Yamamoto N."/>
            <person name="Seo M."/>
            <person name="Sato S."/>
            <person name="Yamada T."/>
            <person name="Mori H."/>
            <person name="Tajima N."/>
            <person name="Moriyama T."/>
            <person name="Ikeuchi M."/>
            <person name="Watanabe M."/>
            <person name="Wada H."/>
            <person name="Kobayashi K."/>
            <person name="Saito M."/>
            <person name="Masuda T."/>
            <person name="Sasaki-Sekimoto Y."/>
            <person name="Mashiguchi K."/>
            <person name="Awai K."/>
            <person name="Shimojima M."/>
            <person name="Masuda S."/>
            <person name="Iwai M."/>
            <person name="Nobusawa T."/>
            <person name="Narise T."/>
            <person name="Kondo S."/>
            <person name="Saito H."/>
            <person name="Sato R."/>
            <person name="Murakawa M."/>
            <person name="Ihara Y."/>
            <person name="Oshima-Yamada Y."/>
            <person name="Ohtaka K."/>
            <person name="Satoh M."/>
            <person name="Sonobe K."/>
            <person name="Ishii M."/>
            <person name="Ohtani R."/>
            <person name="Kanamori-Sato M."/>
            <person name="Honoki R."/>
            <person name="Miyazaki D."/>
            <person name="Mochizuki H."/>
            <person name="Umetsu J."/>
            <person name="Higashi K."/>
            <person name="Shibata D."/>
            <person name="Kamiya Y."/>
            <person name="Sato N."/>
            <person name="Nakamura Y."/>
            <person name="Tabata S."/>
            <person name="Ida S."/>
            <person name="Kurokawa K."/>
            <person name="Ohta H."/>
        </authorList>
    </citation>
    <scope>NUCLEOTIDE SEQUENCE [LARGE SCALE GENOMIC DNA]</scope>
    <source>
        <strain evidence="3 4">NIES-2285</strain>
    </source>
</reference>
<dbReference type="Proteomes" id="UP000054558">
    <property type="component" value="Unassembled WGS sequence"/>
</dbReference>
<protein>
    <submittedName>
        <fullName evidence="3">Uncharacterized protein</fullName>
    </submittedName>
</protein>
<dbReference type="EMBL" id="DF237095">
    <property type="protein sequence ID" value="GAQ83386.1"/>
    <property type="molecule type" value="Genomic_DNA"/>
</dbReference>
<feature type="compositionally biased region" description="Pro residues" evidence="1">
    <location>
        <begin position="355"/>
        <end position="380"/>
    </location>
</feature>
<dbReference type="OMA" id="MAPNATM"/>
<dbReference type="AlphaFoldDB" id="A0A1Y1I3R9"/>
<feature type="compositionally biased region" description="Pro residues" evidence="1">
    <location>
        <begin position="394"/>
        <end position="416"/>
    </location>
</feature>
<proteinExistence type="predicted"/>
<evidence type="ECO:0000313" key="4">
    <source>
        <dbReference type="Proteomes" id="UP000054558"/>
    </source>
</evidence>
<feature type="signal peptide" evidence="2">
    <location>
        <begin position="1"/>
        <end position="25"/>
    </location>
</feature>
<dbReference type="STRING" id="105231.A0A1Y1I3R9"/>